<feature type="region of interest" description="Disordered" evidence="1">
    <location>
        <begin position="26"/>
        <end position="135"/>
    </location>
</feature>
<evidence type="ECO:0000313" key="2">
    <source>
        <dbReference type="EMBL" id="ODM20918.1"/>
    </source>
</evidence>
<evidence type="ECO:0000313" key="3">
    <source>
        <dbReference type="Proteomes" id="UP000094569"/>
    </source>
</evidence>
<name>A0A1E3BJ39_ASPCR</name>
<evidence type="ECO:0000256" key="1">
    <source>
        <dbReference type="SAM" id="MobiDB-lite"/>
    </source>
</evidence>
<feature type="compositionally biased region" description="Low complexity" evidence="1">
    <location>
        <begin position="178"/>
        <end position="198"/>
    </location>
</feature>
<dbReference type="VEuPathDB" id="FungiDB:SI65_03971"/>
<dbReference type="Proteomes" id="UP000094569">
    <property type="component" value="Unassembled WGS sequence"/>
</dbReference>
<feature type="region of interest" description="Disordered" evidence="1">
    <location>
        <begin position="298"/>
        <end position="317"/>
    </location>
</feature>
<accession>A0A1E3BJ39</accession>
<feature type="region of interest" description="Disordered" evidence="1">
    <location>
        <begin position="175"/>
        <end position="199"/>
    </location>
</feature>
<dbReference type="EMBL" id="JXNT01000003">
    <property type="protein sequence ID" value="ODM20918.1"/>
    <property type="molecule type" value="Genomic_DNA"/>
</dbReference>
<feature type="compositionally biased region" description="Polar residues" evidence="1">
    <location>
        <begin position="26"/>
        <end position="35"/>
    </location>
</feature>
<feature type="compositionally biased region" description="Polar residues" evidence="1">
    <location>
        <begin position="118"/>
        <end position="135"/>
    </location>
</feature>
<comment type="caution">
    <text evidence="2">The sequence shown here is derived from an EMBL/GenBank/DDBJ whole genome shotgun (WGS) entry which is preliminary data.</text>
</comment>
<dbReference type="STRING" id="573508.A0A1E3BJ39"/>
<dbReference type="OrthoDB" id="4966at2759"/>
<feature type="compositionally biased region" description="Polar residues" evidence="1">
    <location>
        <begin position="43"/>
        <end position="79"/>
    </location>
</feature>
<proteinExistence type="predicted"/>
<sequence length="661" mass="74170">MPQTRNIREVLEASEILLQMCDFDHSQPSAQSNQRVPAADSGGNATQSTSPAASETTGGNTRANTRAPMQTTAMPNANQRRARPVVGQQGFHHRVKSAPANRPRAQQPSSGRAMPVQPASNHGQAAPASNANQNMSQLAAPEQRLIPMNANQSLQAYLIHQQRIAGIAPQDMISMPDQQQNTQSQPGPQSGGQSNTPSLVQFSREGSVVFPQVAPARFDGVLLPPPSSTVQASGARQSIRFVATSDPANYATGRTVQSMNENMDTQGYLAGREGCKVGASHPQSPTTNSVQLPWLQSLNNTPPNRPRHGAASQGTRVRRHSNPYLDFPGVLTSFPQLLARVIDQFELDDFLNLYAASKRFYSYVKANPESTITRFAFKRFGDTAQIFAHPCYQKFTVYSRGPRPENIPGQVLEIRPSPRWLKMLDFREKVVNDIMNLFDQSGYTLTSRCVGVLKKIWFLMDIPDNRRRTFAVQNKYLWSDNEVFYAVFIFAQIESRFTHNVSGTPRSGFRRLLLGQKGLTLLRDALKGTALRTNYEVLREFIRWKYVPTADEANMFLFGVPAGEHGLLQYEYYGRTANREKLQRPDDLLLREMARRQLDMGAMYAWVYVQSEMDPSLKRDYQLEPETSFLHLILYEAKKNSDEPSNWWKDAVVDNYCEGSV</sequence>
<gene>
    <name evidence="2" type="ORF">SI65_03971</name>
</gene>
<keyword evidence="3" id="KW-1185">Reference proteome</keyword>
<organism evidence="2 3">
    <name type="scientific">Aspergillus cristatus</name>
    <name type="common">Chinese Fuzhuan brick tea-fermentation fungus</name>
    <name type="synonym">Eurotium cristatum</name>
    <dbReference type="NCBI Taxonomy" id="573508"/>
    <lineage>
        <taxon>Eukaryota</taxon>
        <taxon>Fungi</taxon>
        <taxon>Dikarya</taxon>
        <taxon>Ascomycota</taxon>
        <taxon>Pezizomycotina</taxon>
        <taxon>Eurotiomycetes</taxon>
        <taxon>Eurotiomycetidae</taxon>
        <taxon>Eurotiales</taxon>
        <taxon>Aspergillaceae</taxon>
        <taxon>Aspergillus</taxon>
        <taxon>Aspergillus subgen. Aspergillus</taxon>
    </lineage>
</organism>
<dbReference type="AlphaFoldDB" id="A0A1E3BJ39"/>
<protein>
    <submittedName>
        <fullName evidence="2">Uncharacterized protein</fullName>
    </submittedName>
</protein>
<reference evidence="2 3" key="1">
    <citation type="journal article" date="2016" name="BMC Genomics">
        <title>Comparative genomic and transcriptomic analyses of the Fuzhuan brick tea-fermentation fungus Aspergillus cristatus.</title>
        <authorList>
            <person name="Ge Y."/>
            <person name="Wang Y."/>
            <person name="Liu Y."/>
            <person name="Tan Y."/>
            <person name="Ren X."/>
            <person name="Zhang X."/>
            <person name="Hyde K.D."/>
            <person name="Liu Y."/>
            <person name="Liu Z."/>
        </authorList>
    </citation>
    <scope>NUCLEOTIDE SEQUENCE [LARGE SCALE GENOMIC DNA]</scope>
    <source>
        <strain evidence="2 3">GZAAS20.1005</strain>
    </source>
</reference>